<comment type="subcellular location">
    <subcellularLocation>
        <location evidence="5">Cytoplasm</location>
    </subcellularLocation>
</comment>
<name>A0A1M6EGT7_9FLAO</name>
<protein>
    <recommendedName>
        <fullName evidence="5">Ribosomal RNA large subunit methyltransferase H</fullName>
        <ecNumber evidence="5">2.1.1.177</ecNumber>
    </recommendedName>
    <alternativeName>
        <fullName evidence="5">23S rRNA (pseudouridine1915-N3)-methyltransferase</fullName>
    </alternativeName>
    <alternativeName>
        <fullName evidence="5">23S rRNA m3Psi1915 methyltransferase</fullName>
    </alternativeName>
    <alternativeName>
        <fullName evidence="5">rRNA (pseudouridine-N3-)-methyltransferase RlmH</fullName>
    </alternativeName>
</protein>
<dbReference type="GO" id="GO:0005737">
    <property type="term" value="C:cytoplasm"/>
    <property type="evidence" value="ECO:0007669"/>
    <property type="project" value="UniProtKB-SubCell"/>
</dbReference>
<sequence length="157" mass="18326">MTIKLLALGKTDSKQLQHLMDEYQNRLRHYIKFELEIIPDIKNTKNLSESQQKEKEGAAILNRLNPTDQMILLDENGKQHSSMEFSKYLQKKMNTGLKQLVFVIGGPYGFSDAVYEKASGKISLSKMTFSHQMVRLFMIEQLYRGFTILRNEPYHHQ</sequence>
<reference evidence="7" key="1">
    <citation type="submission" date="2016-11" db="EMBL/GenBank/DDBJ databases">
        <authorList>
            <person name="Varghese N."/>
            <person name="Submissions S."/>
        </authorList>
    </citation>
    <scope>NUCLEOTIDE SEQUENCE [LARGE SCALE GENOMIC DNA]</scope>
    <source>
        <strain evidence="7">CGMCC 1.8863</strain>
    </source>
</reference>
<dbReference type="NCBIfam" id="NF000990">
    <property type="entry name" value="PRK00103.2-4"/>
    <property type="match status" value="1"/>
</dbReference>
<feature type="binding site" evidence="5">
    <location>
        <begin position="124"/>
        <end position="129"/>
    </location>
    <ligand>
        <name>S-adenosyl-L-methionine</name>
        <dbReference type="ChEBI" id="CHEBI:59789"/>
    </ligand>
</feature>
<keyword evidence="2 5" id="KW-0808">Transferase</keyword>
<dbReference type="InterPro" id="IPR029026">
    <property type="entry name" value="tRNA_m1G_MTases_N"/>
</dbReference>
<dbReference type="PANTHER" id="PTHR33603">
    <property type="entry name" value="METHYLTRANSFERASE"/>
    <property type="match status" value="1"/>
</dbReference>
<dbReference type="InterPro" id="IPR003742">
    <property type="entry name" value="RlmH-like"/>
</dbReference>
<dbReference type="Pfam" id="PF02590">
    <property type="entry name" value="SPOUT_MTase"/>
    <property type="match status" value="1"/>
</dbReference>
<dbReference type="Gene3D" id="3.40.1280.10">
    <property type="match status" value="1"/>
</dbReference>
<dbReference type="HAMAP" id="MF_00658">
    <property type="entry name" value="23SrRNA_methyltr_H"/>
    <property type="match status" value="1"/>
</dbReference>
<comment type="catalytic activity">
    <reaction evidence="5">
        <text>pseudouridine(1915) in 23S rRNA + S-adenosyl-L-methionine = N(3)-methylpseudouridine(1915) in 23S rRNA + S-adenosyl-L-homocysteine + H(+)</text>
        <dbReference type="Rhea" id="RHEA:42752"/>
        <dbReference type="Rhea" id="RHEA-COMP:10221"/>
        <dbReference type="Rhea" id="RHEA-COMP:10222"/>
        <dbReference type="ChEBI" id="CHEBI:15378"/>
        <dbReference type="ChEBI" id="CHEBI:57856"/>
        <dbReference type="ChEBI" id="CHEBI:59789"/>
        <dbReference type="ChEBI" id="CHEBI:65314"/>
        <dbReference type="ChEBI" id="CHEBI:74486"/>
        <dbReference type="EC" id="2.1.1.177"/>
    </reaction>
</comment>
<dbReference type="STRING" id="558155.SAMN04487911_106150"/>
<feature type="binding site" evidence="5">
    <location>
        <position position="73"/>
    </location>
    <ligand>
        <name>S-adenosyl-L-methionine</name>
        <dbReference type="ChEBI" id="CHEBI:59789"/>
    </ligand>
</feature>
<evidence type="ECO:0000256" key="2">
    <source>
        <dbReference type="ARBA" id="ARBA00022679"/>
    </source>
</evidence>
<evidence type="ECO:0000313" key="7">
    <source>
        <dbReference type="Proteomes" id="UP000184231"/>
    </source>
</evidence>
<comment type="similarity">
    <text evidence="4 5">Belongs to the RNA methyltransferase RlmH family.</text>
</comment>
<dbReference type="InterPro" id="IPR029028">
    <property type="entry name" value="Alpha/beta_knot_MTases"/>
</dbReference>
<comment type="subunit">
    <text evidence="5">Homodimer.</text>
</comment>
<dbReference type="GO" id="GO:0070038">
    <property type="term" value="F:rRNA (pseudouridine-N3-)-methyltransferase activity"/>
    <property type="evidence" value="ECO:0007669"/>
    <property type="project" value="UniProtKB-UniRule"/>
</dbReference>
<dbReference type="PANTHER" id="PTHR33603:SF1">
    <property type="entry name" value="RIBOSOMAL RNA LARGE SUBUNIT METHYLTRANSFERASE H"/>
    <property type="match status" value="1"/>
</dbReference>
<keyword evidence="1 5" id="KW-0489">Methyltransferase</keyword>
<keyword evidence="7" id="KW-1185">Reference proteome</keyword>
<dbReference type="AlphaFoldDB" id="A0A1M6EGT7"/>
<dbReference type="SUPFAM" id="SSF75217">
    <property type="entry name" value="alpha/beta knot"/>
    <property type="match status" value="1"/>
</dbReference>
<keyword evidence="5" id="KW-0963">Cytoplasm</keyword>
<evidence type="ECO:0000313" key="6">
    <source>
        <dbReference type="EMBL" id="SHI84696.1"/>
    </source>
</evidence>
<comment type="function">
    <text evidence="5">Specifically methylates the pseudouridine at position 1915 (m3Psi1915) in 23S rRNA.</text>
</comment>
<organism evidence="6 7">
    <name type="scientific">Arenibacter nanhaiticus</name>
    <dbReference type="NCBI Taxonomy" id="558155"/>
    <lineage>
        <taxon>Bacteria</taxon>
        <taxon>Pseudomonadati</taxon>
        <taxon>Bacteroidota</taxon>
        <taxon>Flavobacteriia</taxon>
        <taxon>Flavobacteriales</taxon>
        <taxon>Flavobacteriaceae</taxon>
        <taxon>Arenibacter</taxon>
    </lineage>
</organism>
<keyword evidence="5" id="KW-0698">rRNA processing</keyword>
<dbReference type="OrthoDB" id="9806643at2"/>
<accession>A0A1M6EGT7</accession>
<feature type="binding site" evidence="5">
    <location>
        <position position="105"/>
    </location>
    <ligand>
        <name>S-adenosyl-L-methionine</name>
        <dbReference type="ChEBI" id="CHEBI:59789"/>
    </ligand>
</feature>
<dbReference type="PIRSF" id="PIRSF004505">
    <property type="entry name" value="MT_bac"/>
    <property type="match status" value="1"/>
</dbReference>
<evidence type="ECO:0000256" key="3">
    <source>
        <dbReference type="ARBA" id="ARBA00022691"/>
    </source>
</evidence>
<keyword evidence="3 5" id="KW-0949">S-adenosyl-L-methionine</keyword>
<proteinExistence type="inferred from homology"/>
<gene>
    <name evidence="5" type="primary">rlmH</name>
    <name evidence="6" type="ORF">SAMN04487911_106150</name>
</gene>
<evidence type="ECO:0000256" key="1">
    <source>
        <dbReference type="ARBA" id="ARBA00022603"/>
    </source>
</evidence>
<evidence type="ECO:0000256" key="5">
    <source>
        <dbReference type="HAMAP-Rule" id="MF_00658"/>
    </source>
</evidence>
<dbReference type="EMBL" id="FQYX01000006">
    <property type="protein sequence ID" value="SHI84696.1"/>
    <property type="molecule type" value="Genomic_DNA"/>
</dbReference>
<dbReference type="Proteomes" id="UP000184231">
    <property type="component" value="Unassembled WGS sequence"/>
</dbReference>
<dbReference type="RefSeq" id="WP_072763772.1">
    <property type="nucleotide sequence ID" value="NZ_FQYX01000006.1"/>
</dbReference>
<dbReference type="EC" id="2.1.1.177" evidence="5"/>
<evidence type="ECO:0000256" key="4">
    <source>
        <dbReference type="ARBA" id="ARBA00038303"/>
    </source>
</evidence>
<dbReference type="CDD" id="cd18081">
    <property type="entry name" value="RlmH-like"/>
    <property type="match status" value="1"/>
</dbReference>